<sequence>MSTASSRVLLLGWNEVFPPQSAAIAPLRTLVQQLAPLANLAVLLPHEPQPAFAAAGTSLRITGLANLDLAALQTGARPSPNPAAWQAPASPYIGSSSPAAPYLGATPMVSAGPIASVAPTAWPAAPEATGGIPTEPANPPAASAAPVGRTPADGDFPTIGTQSDRPELVEPNTAPAALDAGQPEQGPADSTDPAPTPFRVALGPPPSLSPVHATLTQELAALGHNPPNAAAADLNFQVIQYARFATSWASGRQFAVIYAVDWPTWLAAMEIRQLTGWPLVLHVHSLAQERAAAAETGWAVALERLALRRADLVLASTVEVANLLIERYHLPSERLQTIAVSNTAAINERLLHIEHYRTGRLAGSPITPSST</sequence>
<feature type="compositionally biased region" description="Low complexity" evidence="1">
    <location>
        <begin position="123"/>
        <end position="146"/>
    </location>
</feature>
<feature type="region of interest" description="Disordered" evidence="1">
    <location>
        <begin position="123"/>
        <end position="199"/>
    </location>
</feature>
<dbReference type="EMBL" id="JABKAV010000005">
    <property type="protein sequence ID" value="NVO83870.1"/>
    <property type="molecule type" value="Genomic_DNA"/>
</dbReference>
<accession>A0ABX2PYW2</accession>
<dbReference type="InterPro" id="IPR028098">
    <property type="entry name" value="Glyco_trans_4-like_N"/>
</dbReference>
<name>A0ABX2PYW2_9BACT</name>
<proteinExistence type="predicted"/>
<organism evidence="3 4">
    <name type="scientific">Hymenobacter terrestris</name>
    <dbReference type="NCBI Taxonomy" id="2748310"/>
    <lineage>
        <taxon>Bacteria</taxon>
        <taxon>Pseudomonadati</taxon>
        <taxon>Bacteroidota</taxon>
        <taxon>Cytophagia</taxon>
        <taxon>Cytophagales</taxon>
        <taxon>Hymenobacteraceae</taxon>
        <taxon>Hymenobacter</taxon>
    </lineage>
</organism>
<evidence type="ECO:0000313" key="4">
    <source>
        <dbReference type="Proteomes" id="UP000626554"/>
    </source>
</evidence>
<dbReference type="Gene3D" id="3.40.50.2000">
    <property type="entry name" value="Glycogen Phosphorylase B"/>
    <property type="match status" value="1"/>
</dbReference>
<gene>
    <name evidence="3" type="ORF">HW556_03160</name>
</gene>
<keyword evidence="4" id="KW-1185">Reference proteome</keyword>
<dbReference type="SUPFAM" id="SSF53756">
    <property type="entry name" value="UDP-Glycosyltransferase/glycogen phosphorylase"/>
    <property type="match status" value="1"/>
</dbReference>
<evidence type="ECO:0000313" key="3">
    <source>
        <dbReference type="EMBL" id="NVO83870.1"/>
    </source>
</evidence>
<dbReference type="RefSeq" id="WP_176897886.1">
    <property type="nucleotide sequence ID" value="NZ_JABKAV010000005.1"/>
</dbReference>
<reference evidence="3 4" key="1">
    <citation type="submission" date="2020-05" db="EMBL/GenBank/DDBJ databases">
        <title>Hymenobacter terrestris sp. nov. and Hymenobacter lapidiphilus sp. nov., isolated from regoliths in Antarctica.</title>
        <authorList>
            <person name="Sedlacek I."/>
            <person name="Pantucek R."/>
            <person name="Zeman M."/>
            <person name="Holochova P."/>
            <person name="Kralova S."/>
            <person name="Stankova E."/>
            <person name="Sedo O."/>
            <person name="Micenkova L."/>
            <person name="Svec P."/>
            <person name="Gupta V."/>
            <person name="Sood U."/>
            <person name="Korpole U.S."/>
            <person name="Lal R."/>
        </authorList>
    </citation>
    <scope>NUCLEOTIDE SEQUENCE [LARGE SCALE GENOMIC DNA]</scope>
    <source>
        <strain evidence="3 4">P5252</strain>
    </source>
</reference>
<evidence type="ECO:0000259" key="2">
    <source>
        <dbReference type="Pfam" id="PF13579"/>
    </source>
</evidence>
<feature type="domain" description="Glycosyltransferase subfamily 4-like N-terminal" evidence="2">
    <location>
        <begin position="240"/>
        <end position="338"/>
    </location>
</feature>
<protein>
    <submittedName>
        <fullName evidence="3">Glycosyltransferase</fullName>
    </submittedName>
</protein>
<evidence type="ECO:0000256" key="1">
    <source>
        <dbReference type="SAM" id="MobiDB-lite"/>
    </source>
</evidence>
<comment type="caution">
    <text evidence="3">The sequence shown here is derived from an EMBL/GenBank/DDBJ whole genome shotgun (WGS) entry which is preliminary data.</text>
</comment>
<dbReference type="Pfam" id="PF13579">
    <property type="entry name" value="Glyco_trans_4_4"/>
    <property type="match status" value="1"/>
</dbReference>
<dbReference type="Proteomes" id="UP000626554">
    <property type="component" value="Unassembled WGS sequence"/>
</dbReference>